<dbReference type="Gene3D" id="3.90.1150.10">
    <property type="entry name" value="Aspartate Aminotransferase, domain 1"/>
    <property type="match status" value="1"/>
</dbReference>
<dbReference type="PANTHER" id="PTHR43586">
    <property type="entry name" value="CYSTEINE DESULFURASE"/>
    <property type="match status" value="1"/>
</dbReference>
<evidence type="ECO:0000256" key="7">
    <source>
        <dbReference type="RuleBase" id="RU004504"/>
    </source>
</evidence>
<dbReference type="GO" id="GO:0006534">
    <property type="term" value="P:cysteine metabolic process"/>
    <property type="evidence" value="ECO:0007669"/>
    <property type="project" value="UniProtKB-UniRule"/>
</dbReference>
<dbReference type="GO" id="GO:0030170">
    <property type="term" value="F:pyridoxal phosphate binding"/>
    <property type="evidence" value="ECO:0007669"/>
    <property type="project" value="UniProtKB-UniRule"/>
</dbReference>
<comment type="similarity">
    <text evidence="2 8">Belongs to the class-V pyridoxal-phosphate-dependent aminotransferase family. Csd subfamily.</text>
</comment>
<keyword evidence="11" id="KW-1185">Reference proteome</keyword>
<comment type="cofactor">
    <cofactor evidence="1 7">
        <name>pyridoxal 5'-phosphate</name>
        <dbReference type="ChEBI" id="CHEBI:597326"/>
    </cofactor>
</comment>
<dbReference type="eggNOG" id="COG0520">
    <property type="taxonomic scope" value="Bacteria"/>
</dbReference>
<comment type="caution">
    <text evidence="10">The sequence shown here is derived from an EMBL/GenBank/DDBJ whole genome shotgun (WGS) entry which is preliminary data.</text>
</comment>
<reference evidence="10 11" key="1">
    <citation type="submission" date="2014-07" db="EMBL/GenBank/DDBJ databases">
        <authorList>
            <person name="McCorrison J."/>
            <person name="Sanka R."/>
            <person name="Torralba M."/>
            <person name="Gillis M."/>
            <person name="Haft D.H."/>
            <person name="Methe B."/>
            <person name="Sutton G."/>
            <person name="Nelson K.E."/>
        </authorList>
    </citation>
    <scope>NUCLEOTIDE SEQUENCE [LARGE SCALE GENOMIC DNA]</scope>
    <source>
        <strain evidence="10 11">DNF00314</strain>
    </source>
</reference>
<evidence type="ECO:0000256" key="5">
    <source>
        <dbReference type="ARBA" id="ARBA00022898"/>
    </source>
</evidence>
<sequence length="409" mass="45630">MNSIAEAYKDFPILKRKHNGKPIIYLDSGATAQIPQPVMDALIEHMSMHNGNPHRGSHILAVEASEAYENARNRVQQFINAKHREEIIFTRNSTESMNLIAHSYGVNNLTKGDKIVITIAEHHANLVTWQYVAHQTGATLEYMYLDESGHLADGEINKIDSRTKIVAFAHVSNVLGMEFPYRDLIKRAHEVGAVVVLDGAQSTPHMKIDVQNLDCDFFVFSGHKMCASQGIGVLYGKRHLLETMPPFLLGGDMIEYVKEQSTTFNELPYKFEAGTPNAHGAVTLHAAIDYLESFGMDTIEAYEESLVAYVLPKMLEIPHINVLGSKNPKEKHGVIAFTVDDVHPHDVATIMDSFGIAIRSGHHCAQPLGAFYHIPASSRLSMYIYTRKEDLDAFLLALTKVRSTMGFKD</sequence>
<gene>
    <name evidence="10" type="ORF">HMPREF0872_03005</name>
</gene>
<dbReference type="InterPro" id="IPR000192">
    <property type="entry name" value="Aminotrans_V_dom"/>
</dbReference>
<dbReference type="PROSITE" id="PS00595">
    <property type="entry name" value="AA_TRANSFER_CLASS_5"/>
    <property type="match status" value="1"/>
</dbReference>
<dbReference type="CDD" id="cd06453">
    <property type="entry name" value="SufS_like"/>
    <property type="match status" value="1"/>
</dbReference>
<dbReference type="PANTHER" id="PTHR43586:SF8">
    <property type="entry name" value="CYSTEINE DESULFURASE 1, CHLOROPLASTIC"/>
    <property type="match status" value="1"/>
</dbReference>
<dbReference type="Gene3D" id="3.40.640.10">
    <property type="entry name" value="Type I PLP-dependent aspartate aminotransferase-like (Major domain)"/>
    <property type="match status" value="1"/>
</dbReference>
<keyword evidence="5 8" id="KW-0663">Pyridoxal phosphate</keyword>
<name>A0A096ALM8_9FIRM</name>
<evidence type="ECO:0000313" key="11">
    <source>
        <dbReference type="Proteomes" id="UP000029628"/>
    </source>
</evidence>
<evidence type="ECO:0000256" key="1">
    <source>
        <dbReference type="ARBA" id="ARBA00001933"/>
    </source>
</evidence>
<evidence type="ECO:0000256" key="8">
    <source>
        <dbReference type="RuleBase" id="RU004506"/>
    </source>
</evidence>
<dbReference type="EC" id="2.8.1.7" evidence="3 8"/>
<accession>A0A096ALM8</accession>
<evidence type="ECO:0000313" key="10">
    <source>
        <dbReference type="EMBL" id="KGF47690.1"/>
    </source>
</evidence>
<evidence type="ECO:0000256" key="4">
    <source>
        <dbReference type="ARBA" id="ARBA00022679"/>
    </source>
</evidence>
<evidence type="ECO:0000256" key="2">
    <source>
        <dbReference type="ARBA" id="ARBA00010447"/>
    </source>
</evidence>
<dbReference type="AlphaFoldDB" id="A0A096ALM8"/>
<dbReference type="NCBIfam" id="TIGR01979">
    <property type="entry name" value="sufS"/>
    <property type="match status" value="1"/>
</dbReference>
<comment type="catalytic activity">
    <reaction evidence="6 8">
        <text>(sulfur carrier)-H + L-cysteine = (sulfur carrier)-SH + L-alanine</text>
        <dbReference type="Rhea" id="RHEA:43892"/>
        <dbReference type="Rhea" id="RHEA-COMP:14737"/>
        <dbReference type="Rhea" id="RHEA-COMP:14739"/>
        <dbReference type="ChEBI" id="CHEBI:29917"/>
        <dbReference type="ChEBI" id="CHEBI:35235"/>
        <dbReference type="ChEBI" id="CHEBI:57972"/>
        <dbReference type="ChEBI" id="CHEBI:64428"/>
        <dbReference type="EC" id="2.8.1.7"/>
    </reaction>
</comment>
<dbReference type="InterPro" id="IPR010970">
    <property type="entry name" value="Cys_dSase_SufS"/>
</dbReference>
<dbReference type="InterPro" id="IPR015424">
    <property type="entry name" value="PyrdxlP-dep_Trfase"/>
</dbReference>
<dbReference type="SUPFAM" id="SSF53383">
    <property type="entry name" value="PLP-dependent transferases"/>
    <property type="match status" value="1"/>
</dbReference>
<dbReference type="GO" id="GO:0031071">
    <property type="term" value="F:cysteine desulfurase activity"/>
    <property type="evidence" value="ECO:0007669"/>
    <property type="project" value="UniProtKB-UniRule"/>
</dbReference>
<evidence type="ECO:0000259" key="9">
    <source>
        <dbReference type="Pfam" id="PF00266"/>
    </source>
</evidence>
<organism evidence="10 11">
    <name type="scientific">Veillonella montpellierensis DNF00314</name>
    <dbReference type="NCBI Taxonomy" id="1401067"/>
    <lineage>
        <taxon>Bacteria</taxon>
        <taxon>Bacillati</taxon>
        <taxon>Bacillota</taxon>
        <taxon>Negativicutes</taxon>
        <taxon>Veillonellales</taxon>
        <taxon>Veillonellaceae</taxon>
        <taxon>Veillonella</taxon>
    </lineage>
</organism>
<feature type="domain" description="Aminotransferase class V" evidence="9">
    <location>
        <begin position="24"/>
        <end position="394"/>
    </location>
</feature>
<dbReference type="Pfam" id="PF00266">
    <property type="entry name" value="Aminotran_5"/>
    <property type="match status" value="1"/>
</dbReference>
<evidence type="ECO:0000256" key="3">
    <source>
        <dbReference type="ARBA" id="ARBA00012239"/>
    </source>
</evidence>
<protein>
    <recommendedName>
        <fullName evidence="3 8">Cysteine desulfurase</fullName>
        <ecNumber evidence="3 8">2.8.1.7</ecNumber>
    </recommendedName>
</protein>
<comment type="function">
    <text evidence="8">Catalyzes the removal of elemental sulfur and selenium atoms from L-cysteine, L-cystine, L-selenocysteine, and L-selenocystine to produce L-alanine.</text>
</comment>
<dbReference type="Proteomes" id="UP000029628">
    <property type="component" value="Unassembled WGS sequence"/>
</dbReference>
<keyword evidence="4 8" id="KW-0808">Transferase</keyword>
<dbReference type="InterPro" id="IPR020578">
    <property type="entry name" value="Aminotrans_V_PyrdxlP_BS"/>
</dbReference>
<dbReference type="InterPro" id="IPR015421">
    <property type="entry name" value="PyrdxlP-dep_Trfase_major"/>
</dbReference>
<dbReference type="EMBL" id="JRNT01000007">
    <property type="protein sequence ID" value="KGF47690.1"/>
    <property type="molecule type" value="Genomic_DNA"/>
</dbReference>
<dbReference type="InterPro" id="IPR015422">
    <property type="entry name" value="PyrdxlP-dep_Trfase_small"/>
</dbReference>
<dbReference type="RefSeq" id="WP_038151705.1">
    <property type="nucleotide sequence ID" value="NZ_JRNT01000007.1"/>
</dbReference>
<evidence type="ECO:0000256" key="6">
    <source>
        <dbReference type="ARBA" id="ARBA00050776"/>
    </source>
</evidence>
<proteinExistence type="inferred from homology"/>